<comment type="subcellular location">
    <subcellularLocation>
        <location evidence="1">Membrane</location>
        <topology evidence="1">Multi-pass membrane protein</topology>
    </subcellularLocation>
</comment>
<evidence type="ECO:0000256" key="6">
    <source>
        <dbReference type="ARBA" id="ARBA00022989"/>
    </source>
</evidence>
<evidence type="ECO:0000256" key="3">
    <source>
        <dbReference type="ARBA" id="ARBA00022538"/>
    </source>
</evidence>
<evidence type="ECO:0000256" key="4">
    <source>
        <dbReference type="ARBA" id="ARBA00022692"/>
    </source>
</evidence>
<feature type="transmembrane region" description="Helical" evidence="9">
    <location>
        <begin position="292"/>
        <end position="311"/>
    </location>
</feature>
<keyword evidence="5" id="KW-0630">Potassium</keyword>
<dbReference type="Pfam" id="PF22776">
    <property type="entry name" value="K_trans_C"/>
    <property type="match status" value="1"/>
</dbReference>
<feature type="transmembrane region" description="Helical" evidence="9">
    <location>
        <begin position="226"/>
        <end position="248"/>
    </location>
</feature>
<dbReference type="AlphaFoldDB" id="A0A0D7A7L1"/>
<dbReference type="NCBIfam" id="TIGR00794">
    <property type="entry name" value="kup"/>
    <property type="match status" value="1"/>
</dbReference>
<evidence type="ECO:0000256" key="2">
    <source>
        <dbReference type="ARBA" id="ARBA00022448"/>
    </source>
</evidence>
<feature type="transmembrane region" description="Helical" evidence="9">
    <location>
        <begin position="428"/>
        <end position="449"/>
    </location>
</feature>
<evidence type="ECO:0000259" key="10">
    <source>
        <dbReference type="Pfam" id="PF02705"/>
    </source>
</evidence>
<dbReference type="Pfam" id="PF02705">
    <property type="entry name" value="K_trans"/>
    <property type="match status" value="1"/>
</dbReference>
<evidence type="ECO:0000313" key="12">
    <source>
        <dbReference type="EMBL" id="KIY46745.1"/>
    </source>
</evidence>
<feature type="domain" description="K+ potassium transporter C-terminal" evidence="11">
    <location>
        <begin position="582"/>
        <end position="709"/>
    </location>
</feature>
<dbReference type="InterPro" id="IPR053951">
    <property type="entry name" value="K_trans_N"/>
</dbReference>
<keyword evidence="7" id="KW-0406">Ion transport</keyword>
<feature type="transmembrane region" description="Helical" evidence="9">
    <location>
        <begin position="67"/>
        <end position="88"/>
    </location>
</feature>
<dbReference type="GO" id="GO:0016020">
    <property type="term" value="C:membrane"/>
    <property type="evidence" value="ECO:0007669"/>
    <property type="project" value="UniProtKB-SubCell"/>
</dbReference>
<evidence type="ECO:0000256" key="9">
    <source>
        <dbReference type="SAM" id="Phobius"/>
    </source>
</evidence>
<dbReference type="PANTHER" id="PTHR30540:SF83">
    <property type="entry name" value="K+ POTASSIUM TRANSPORTER"/>
    <property type="match status" value="1"/>
</dbReference>
<gene>
    <name evidence="12" type="ORF">FISHEDRAFT_46750</name>
</gene>
<feature type="transmembrane region" description="Helical" evidence="9">
    <location>
        <begin position="25"/>
        <end position="43"/>
    </location>
</feature>
<keyword evidence="2" id="KW-0813">Transport</keyword>
<evidence type="ECO:0000256" key="1">
    <source>
        <dbReference type="ARBA" id="ARBA00004141"/>
    </source>
</evidence>
<feature type="transmembrane region" description="Helical" evidence="9">
    <location>
        <begin position="146"/>
        <end position="165"/>
    </location>
</feature>
<keyword evidence="4 9" id="KW-0812">Transmembrane</keyword>
<evidence type="ECO:0000259" key="11">
    <source>
        <dbReference type="Pfam" id="PF22776"/>
    </source>
</evidence>
<evidence type="ECO:0000256" key="8">
    <source>
        <dbReference type="ARBA" id="ARBA00023136"/>
    </source>
</evidence>
<name>A0A0D7A7L1_9AGAR</name>
<sequence>MPSPPCTAELAVPQRKRRVAYETHGLALVFLSFQTLGIIYSDIGTSPLYVLNGIWPASGSVPSKEDVIGGISAIVWSLTLLPLVKYAFIALRFGTTEGEGGTFALYQGIYPPEDKDIDGGRILTGDSSHWKATTIHSDTLKRKLRWGILIWATPSVVLICLLYRLTMADGTLTPAVSVTSAVGGIAVAKPSVSNDITPISIIILVVLFLVQRFGTSKLSFMFSPIAFIWFLLLASTGIYNITTYPGIFRAFDPSRAVMLFVRTKDYDKLAGILLCVTGCEAVFANLGHFNRASIQLSFIGFVYPSLVLAYLGQGARLIVDGDAALSNIFYQTIPGKHNGPLWWHVCFRIVFVFAILATVIASQALISATFSLFQQVINLKSFLPLKICHTSDNMEGQIYIPAVNWTLMIITVILIASFSNLTNLTNAYGFAVATVMLSTTGLLTLHMLWVKHWPAVVAIGFFLIWGFFDGLFWGASIRKIPHGAWVPLMMGTILASVMLFWTWAKGLEDEFDGANRQNLKHFIYQQVPSTSLGPDAIRLGDVPEAAVSEDETVEESDPEYYYLEEKHSVDAPQVKRILTRIPTCAVFHKVTPARGIPHTFVGFIRQWPALPRIVVFLSVYTLPIARVPQSERYIVDKTRAVEGFYSATYEVGFRDDFDFRLEEVVDRICAIVQQSDPTGCGKKIDEIRRVCRTATHIVPHYTVISKRKSGGRLAPVVNTIRTFFIESIYGRLAAMFPQIKGWLLPPDE</sequence>
<evidence type="ECO:0000313" key="13">
    <source>
        <dbReference type="Proteomes" id="UP000054144"/>
    </source>
</evidence>
<dbReference type="PANTHER" id="PTHR30540">
    <property type="entry name" value="OSMOTIC STRESS POTASSIUM TRANSPORTER"/>
    <property type="match status" value="1"/>
</dbReference>
<evidence type="ECO:0000256" key="7">
    <source>
        <dbReference type="ARBA" id="ARBA00023065"/>
    </source>
</evidence>
<feature type="transmembrane region" description="Helical" evidence="9">
    <location>
        <begin position="455"/>
        <end position="473"/>
    </location>
</feature>
<reference evidence="12 13" key="1">
    <citation type="journal article" date="2015" name="Fungal Genet. Biol.">
        <title>Evolution of novel wood decay mechanisms in Agaricales revealed by the genome sequences of Fistulina hepatica and Cylindrobasidium torrendii.</title>
        <authorList>
            <person name="Floudas D."/>
            <person name="Held B.W."/>
            <person name="Riley R."/>
            <person name="Nagy L.G."/>
            <person name="Koehler G."/>
            <person name="Ransdell A.S."/>
            <person name="Younus H."/>
            <person name="Chow J."/>
            <person name="Chiniquy J."/>
            <person name="Lipzen A."/>
            <person name="Tritt A."/>
            <person name="Sun H."/>
            <person name="Haridas S."/>
            <person name="LaButti K."/>
            <person name="Ohm R.A."/>
            <person name="Kues U."/>
            <person name="Blanchette R.A."/>
            <person name="Grigoriev I.V."/>
            <person name="Minto R.E."/>
            <person name="Hibbett D.S."/>
        </authorList>
    </citation>
    <scope>NUCLEOTIDE SEQUENCE [LARGE SCALE GENOMIC DNA]</scope>
    <source>
        <strain evidence="12 13">ATCC 64428</strain>
    </source>
</reference>
<protein>
    <submittedName>
        <fullName evidence="12">Potassium transporter</fullName>
    </submittedName>
</protein>
<proteinExistence type="predicted"/>
<feature type="transmembrane region" description="Helical" evidence="9">
    <location>
        <begin position="398"/>
        <end position="416"/>
    </location>
</feature>
<organism evidence="12 13">
    <name type="scientific">Fistulina hepatica ATCC 64428</name>
    <dbReference type="NCBI Taxonomy" id="1128425"/>
    <lineage>
        <taxon>Eukaryota</taxon>
        <taxon>Fungi</taxon>
        <taxon>Dikarya</taxon>
        <taxon>Basidiomycota</taxon>
        <taxon>Agaricomycotina</taxon>
        <taxon>Agaricomycetes</taxon>
        <taxon>Agaricomycetidae</taxon>
        <taxon>Agaricales</taxon>
        <taxon>Fistulinaceae</taxon>
        <taxon>Fistulina</taxon>
    </lineage>
</organism>
<evidence type="ECO:0000256" key="5">
    <source>
        <dbReference type="ARBA" id="ARBA00022958"/>
    </source>
</evidence>
<feature type="transmembrane region" description="Helical" evidence="9">
    <location>
        <begin position="485"/>
        <end position="504"/>
    </location>
</feature>
<feature type="transmembrane region" description="Helical" evidence="9">
    <location>
        <begin position="345"/>
        <end position="373"/>
    </location>
</feature>
<dbReference type="InterPro" id="IPR003855">
    <property type="entry name" value="K+_transporter"/>
</dbReference>
<feature type="transmembrane region" description="Helical" evidence="9">
    <location>
        <begin position="269"/>
        <end position="286"/>
    </location>
</feature>
<dbReference type="GO" id="GO:0015079">
    <property type="term" value="F:potassium ion transmembrane transporter activity"/>
    <property type="evidence" value="ECO:0007669"/>
    <property type="project" value="InterPro"/>
</dbReference>
<dbReference type="EMBL" id="KN882024">
    <property type="protein sequence ID" value="KIY46745.1"/>
    <property type="molecule type" value="Genomic_DNA"/>
</dbReference>
<dbReference type="OrthoDB" id="504708at2759"/>
<dbReference type="Proteomes" id="UP000054144">
    <property type="component" value="Unassembled WGS sequence"/>
</dbReference>
<feature type="domain" description="K+ potassium transporter integral membrane" evidence="10">
    <location>
        <begin position="32"/>
        <end position="523"/>
    </location>
</feature>
<keyword evidence="3" id="KW-0633">Potassium transport</keyword>
<keyword evidence="8 9" id="KW-0472">Membrane</keyword>
<keyword evidence="13" id="KW-1185">Reference proteome</keyword>
<dbReference type="InterPro" id="IPR053952">
    <property type="entry name" value="K_trans_C"/>
</dbReference>
<keyword evidence="6 9" id="KW-1133">Transmembrane helix</keyword>
<accession>A0A0D7A7L1</accession>